<protein>
    <recommendedName>
        <fullName evidence="4">DUF3261 domain-containing protein</fullName>
    </recommendedName>
</protein>
<dbReference type="AlphaFoldDB" id="A0A7W8D2K8"/>
<accession>A0A7W8D2K8</accession>
<dbReference type="InterPro" id="IPR021675">
    <property type="entry name" value="DUF3261"/>
</dbReference>
<evidence type="ECO:0000313" key="2">
    <source>
        <dbReference type="EMBL" id="MBB5206771.1"/>
    </source>
</evidence>
<comment type="caution">
    <text evidence="2">The sequence shown here is derived from an EMBL/GenBank/DDBJ whole genome shotgun (WGS) entry which is preliminary data.</text>
</comment>
<evidence type="ECO:0008006" key="4">
    <source>
        <dbReference type="Google" id="ProtNLM"/>
    </source>
</evidence>
<keyword evidence="3" id="KW-1185">Reference proteome</keyword>
<name>A0A7W8D2K8_9GAMM</name>
<sequence>MRAALTLARGATLALLMAACAAPPPRARIVLPTLQLAPASLGRTLALQQRLDFAFGPERRALDALLEVDAQRVSLAVQALGRSGVTLSWDGVTLAQTRADWLPAAVRGERVLDDLQFVYWPLDAIRAALPPGWQVDGEGGTRNLRHDGTVWLAARMADDGTVTLENHADGYRLTVRSVSLDAAAAHRVEPTMPAPTRERAA</sequence>
<dbReference type="Proteomes" id="UP000521199">
    <property type="component" value="Unassembled WGS sequence"/>
</dbReference>
<feature type="signal peptide" evidence="1">
    <location>
        <begin position="1"/>
        <end position="21"/>
    </location>
</feature>
<dbReference type="RefSeq" id="WP_343059147.1">
    <property type="nucleotide sequence ID" value="NZ_JACHHP010000001.1"/>
</dbReference>
<keyword evidence="1" id="KW-0732">Signal</keyword>
<evidence type="ECO:0000313" key="3">
    <source>
        <dbReference type="Proteomes" id="UP000521199"/>
    </source>
</evidence>
<reference evidence="2 3" key="1">
    <citation type="submission" date="2020-08" db="EMBL/GenBank/DDBJ databases">
        <title>Genomic Encyclopedia of Type Strains, Phase IV (KMG-IV): sequencing the most valuable type-strain genomes for metagenomic binning, comparative biology and taxonomic classification.</title>
        <authorList>
            <person name="Goeker M."/>
        </authorList>
    </citation>
    <scope>NUCLEOTIDE SEQUENCE [LARGE SCALE GENOMIC DNA]</scope>
    <source>
        <strain evidence="2 3">DSM 24163</strain>
    </source>
</reference>
<dbReference type="Pfam" id="PF11659">
    <property type="entry name" value="DUF3261"/>
    <property type="match status" value="1"/>
</dbReference>
<organism evidence="2 3">
    <name type="scientific">Chiayiivirga flava</name>
    <dbReference type="NCBI Taxonomy" id="659595"/>
    <lineage>
        <taxon>Bacteria</taxon>
        <taxon>Pseudomonadati</taxon>
        <taxon>Pseudomonadota</taxon>
        <taxon>Gammaproteobacteria</taxon>
        <taxon>Lysobacterales</taxon>
        <taxon>Lysobacteraceae</taxon>
        <taxon>Chiayiivirga</taxon>
    </lineage>
</organism>
<gene>
    <name evidence="2" type="ORF">HNQ52_000287</name>
</gene>
<feature type="chain" id="PRO_5031348144" description="DUF3261 domain-containing protein" evidence="1">
    <location>
        <begin position="22"/>
        <end position="201"/>
    </location>
</feature>
<proteinExistence type="predicted"/>
<dbReference type="PROSITE" id="PS51257">
    <property type="entry name" value="PROKAR_LIPOPROTEIN"/>
    <property type="match status" value="1"/>
</dbReference>
<evidence type="ECO:0000256" key="1">
    <source>
        <dbReference type="SAM" id="SignalP"/>
    </source>
</evidence>
<dbReference type="EMBL" id="JACHHP010000001">
    <property type="protein sequence ID" value="MBB5206771.1"/>
    <property type="molecule type" value="Genomic_DNA"/>
</dbReference>